<keyword evidence="1" id="KW-0812">Transmembrane</keyword>
<feature type="transmembrane region" description="Helical" evidence="1">
    <location>
        <begin position="212"/>
        <end position="232"/>
    </location>
</feature>
<dbReference type="RefSeq" id="WP_285932388.1">
    <property type="nucleotide sequence ID" value="NZ_JASTZU010000037.1"/>
</dbReference>
<feature type="transmembrane region" description="Helical" evidence="1">
    <location>
        <begin position="373"/>
        <end position="393"/>
    </location>
</feature>
<feature type="transmembrane region" description="Helical" evidence="1">
    <location>
        <begin position="967"/>
        <end position="987"/>
    </location>
</feature>
<comment type="caution">
    <text evidence="2">The sequence shown here is derived from an EMBL/GenBank/DDBJ whole genome shotgun (WGS) entry which is preliminary data.</text>
</comment>
<name>A0ABT7L5M8_9BACI</name>
<feature type="transmembrane region" description="Helical" evidence="1">
    <location>
        <begin position="399"/>
        <end position="417"/>
    </location>
</feature>
<feature type="transmembrane region" description="Helical" evidence="1">
    <location>
        <begin position="92"/>
        <end position="115"/>
    </location>
</feature>
<feature type="transmembrane region" description="Helical" evidence="1">
    <location>
        <begin position="453"/>
        <end position="471"/>
    </location>
</feature>
<feature type="transmembrane region" description="Helical" evidence="1">
    <location>
        <begin position="999"/>
        <end position="1019"/>
    </location>
</feature>
<evidence type="ECO:0000313" key="2">
    <source>
        <dbReference type="EMBL" id="MDL4841173.1"/>
    </source>
</evidence>
<feature type="transmembrane region" description="Helical" evidence="1">
    <location>
        <begin position="832"/>
        <end position="849"/>
    </location>
</feature>
<dbReference type="EMBL" id="JASTZU010000037">
    <property type="protein sequence ID" value="MDL4841173.1"/>
    <property type="molecule type" value="Genomic_DNA"/>
</dbReference>
<feature type="transmembrane region" description="Helical" evidence="1">
    <location>
        <begin position="506"/>
        <end position="524"/>
    </location>
</feature>
<protein>
    <recommendedName>
        <fullName evidence="4">DUF2157 domain-containing protein</fullName>
    </recommendedName>
</protein>
<keyword evidence="3" id="KW-1185">Reference proteome</keyword>
<feature type="transmembrane region" description="Helical" evidence="1">
    <location>
        <begin position="701"/>
        <end position="719"/>
    </location>
</feature>
<reference evidence="2 3" key="1">
    <citation type="submission" date="2023-06" db="EMBL/GenBank/DDBJ databases">
        <title>Aquibacillus rhizosphaerae LR5S19.</title>
        <authorList>
            <person name="Sun J.-Q."/>
        </authorList>
    </citation>
    <scope>NUCLEOTIDE SEQUENCE [LARGE SCALE GENOMIC DNA]</scope>
    <source>
        <strain evidence="2 3">LR5S19</strain>
    </source>
</reference>
<keyword evidence="1" id="KW-1133">Transmembrane helix</keyword>
<feature type="transmembrane region" description="Helical" evidence="1">
    <location>
        <begin position="238"/>
        <end position="257"/>
    </location>
</feature>
<feature type="transmembrane region" description="Helical" evidence="1">
    <location>
        <begin position="121"/>
        <end position="140"/>
    </location>
</feature>
<feature type="transmembrane region" description="Helical" evidence="1">
    <location>
        <begin position="424"/>
        <end position="441"/>
    </location>
</feature>
<evidence type="ECO:0000313" key="3">
    <source>
        <dbReference type="Proteomes" id="UP001235343"/>
    </source>
</evidence>
<feature type="transmembrane region" description="Helical" evidence="1">
    <location>
        <begin position="808"/>
        <end position="826"/>
    </location>
</feature>
<feature type="transmembrane region" description="Helical" evidence="1">
    <location>
        <begin position="152"/>
        <end position="172"/>
    </location>
</feature>
<feature type="transmembrane region" description="Helical" evidence="1">
    <location>
        <begin position="269"/>
        <end position="289"/>
    </location>
</feature>
<feature type="transmembrane region" description="Helical" evidence="1">
    <location>
        <begin position="536"/>
        <end position="560"/>
    </location>
</feature>
<feature type="transmembrane region" description="Helical" evidence="1">
    <location>
        <begin position="566"/>
        <end position="584"/>
    </location>
</feature>
<feature type="transmembrane region" description="Helical" evidence="1">
    <location>
        <begin position="1099"/>
        <end position="1118"/>
    </location>
</feature>
<feature type="transmembrane region" description="Helical" evidence="1">
    <location>
        <begin position="911"/>
        <end position="931"/>
    </location>
</feature>
<feature type="transmembrane region" description="Helical" evidence="1">
    <location>
        <begin position="178"/>
        <end position="200"/>
    </location>
</feature>
<proteinExistence type="predicted"/>
<feature type="transmembrane region" description="Helical" evidence="1">
    <location>
        <begin position="783"/>
        <end position="801"/>
    </location>
</feature>
<feature type="transmembrane region" description="Helical" evidence="1">
    <location>
        <begin position="596"/>
        <end position="615"/>
    </location>
</feature>
<feature type="transmembrane region" description="Helical" evidence="1">
    <location>
        <begin position="1073"/>
        <end position="1093"/>
    </location>
</feature>
<sequence>MDRLTDLYRQRIMREELMKLEKQGFISEEKYNQMIYASEAYIKSQSKQRHSEEELLPHIDKPKAEANTVNTSNTMKKEKKVKTPEQIRERNITWSLILGVIFLLIGGLVLATSTWDQMGPILKVFSISFVSIFFLILSGISSRFLKINKTAFAFLTLGSMLIPIAIIAIGYFELFGQYLSLTGEGRFLLGLMGTLLPLPLYIRNAYRHQARLFVWISYLFLSFAVGFAIASIDVSVDFFYFLIMIFNGLLLLGYHLLKSNTSIQVFMKELPSYAQLNLVISTLLMLFIYDKGIFYSFNILVTAAIYIAMVFLYNTKEYQFVFSALFAYGVYQLTEYSFLESLDLIVYALVGIVYIGFSYGTKKQHFMSKMFEYTSGIISFFAFVYVSYQGLILRVGEDSILLLFAYFIISCNYIYLAHLTKRKVFSYLSPLFLLATGMQFWDSISLFRQWDSLAMFMFLFSACLFLWLGIWTKNKYFLSIQTSTYYVTIGAMFLCVLYGLWSGTLIQLAIMLVLFGVLAIIVANRNRRVEKEIATWVHAVSWTFALVVIYPEVTAIYPGYDIVFNWPFHLAVSGIILLAIHVIWRRFNKKSLAMTSFYVGQGAYFIGLIQLITVFHINEEIVRPLLLFVGVGVFVWLVYRVKENILWLLVAITVFCFYTSLLSVFKFQAFTTTITFLLIGVVLLLAISHYAGKRLPELKPYFFWLAHGVQAVLLLIVVLDQIMSQSINPIVLLISVTTYLYSSIIKEKEWQVKLHLYGAMTMLATLVATIIPYYNLFETIPTIYYWLGSSLLYALVWLLVNQAWRNRIEWYIIPFSIYGLFTIVTIRIITSPLEIIPIIGYVILNLFFLHKRKWSLITILPLLATLVMWEQLRSMLETNQLLFISISCFFILFVVGRLIHKKLYSWNDSYYEVDWYSFIAASYLVYAWTFINQEANVWLQLIPFVLLTLWLFSQVNRVSTLVEKRVIKTAGAISFLPSYYLLLLLEYKQYIPNLLHAELTVFPLLTLSIILSITTWNGYKKLMQSIQLILLLFITTYLIMDAIQSNTVWDALIVGSLSLLAMIIGMQAKIKAYFFVGVGTLIFNLLYQTKAYWGNMPWWGYLLIAGFTLIAVASYNEWQKQTSKEGKIKKGFKKMLSTLKEWD</sequence>
<feature type="transmembrane region" description="Helical" evidence="1">
    <location>
        <begin position="646"/>
        <end position="664"/>
    </location>
</feature>
<feature type="transmembrane region" description="Helical" evidence="1">
    <location>
        <begin position="483"/>
        <end position="500"/>
    </location>
</feature>
<feature type="transmembrane region" description="Helical" evidence="1">
    <location>
        <begin position="754"/>
        <end position="777"/>
    </location>
</feature>
<feature type="transmembrane region" description="Helical" evidence="1">
    <location>
        <begin position="670"/>
        <end position="689"/>
    </location>
</feature>
<feature type="transmembrane region" description="Helical" evidence="1">
    <location>
        <begin position="1026"/>
        <end position="1043"/>
    </location>
</feature>
<feature type="transmembrane region" description="Helical" evidence="1">
    <location>
        <begin position="320"/>
        <end position="338"/>
    </location>
</feature>
<feature type="transmembrane region" description="Helical" evidence="1">
    <location>
        <begin position="1049"/>
        <end position="1066"/>
    </location>
</feature>
<feature type="transmembrane region" description="Helical" evidence="1">
    <location>
        <begin position="881"/>
        <end position="899"/>
    </location>
</feature>
<feature type="transmembrane region" description="Helical" evidence="1">
    <location>
        <begin position="725"/>
        <end position="742"/>
    </location>
</feature>
<evidence type="ECO:0008006" key="4">
    <source>
        <dbReference type="Google" id="ProtNLM"/>
    </source>
</evidence>
<keyword evidence="1" id="KW-0472">Membrane</keyword>
<feature type="transmembrane region" description="Helical" evidence="1">
    <location>
        <begin position="621"/>
        <end position="639"/>
    </location>
</feature>
<feature type="transmembrane region" description="Helical" evidence="1">
    <location>
        <begin position="295"/>
        <end position="313"/>
    </location>
</feature>
<feature type="transmembrane region" description="Helical" evidence="1">
    <location>
        <begin position="344"/>
        <end position="361"/>
    </location>
</feature>
<dbReference type="Proteomes" id="UP001235343">
    <property type="component" value="Unassembled WGS sequence"/>
</dbReference>
<accession>A0ABT7L5M8</accession>
<feature type="transmembrane region" description="Helical" evidence="1">
    <location>
        <begin position="937"/>
        <end position="955"/>
    </location>
</feature>
<evidence type="ECO:0000256" key="1">
    <source>
        <dbReference type="SAM" id="Phobius"/>
    </source>
</evidence>
<gene>
    <name evidence="2" type="ORF">QQS35_11990</name>
</gene>
<feature type="transmembrane region" description="Helical" evidence="1">
    <location>
        <begin position="854"/>
        <end position="869"/>
    </location>
</feature>
<organism evidence="2 3">
    <name type="scientific">Aquibacillus rhizosphaerae</name>
    <dbReference type="NCBI Taxonomy" id="3051431"/>
    <lineage>
        <taxon>Bacteria</taxon>
        <taxon>Bacillati</taxon>
        <taxon>Bacillota</taxon>
        <taxon>Bacilli</taxon>
        <taxon>Bacillales</taxon>
        <taxon>Bacillaceae</taxon>
        <taxon>Aquibacillus</taxon>
    </lineage>
</organism>